<evidence type="ECO:0000313" key="7">
    <source>
        <dbReference type="Proteomes" id="UP000187209"/>
    </source>
</evidence>
<dbReference type="CDD" id="cd00200">
    <property type="entry name" value="WD40"/>
    <property type="match status" value="1"/>
</dbReference>
<feature type="repeat" description="WD" evidence="4">
    <location>
        <begin position="245"/>
        <end position="286"/>
    </location>
</feature>
<dbReference type="InterPro" id="IPR020472">
    <property type="entry name" value="WD40_PAC1"/>
</dbReference>
<sequence>MESLDDLIKKNLQKTYLLYSSNQGLAYQNSNSLQDELRAFKGQKMFGFLEPDLSETRKKPKSDSNPQKSQTPSAEHLSQLLKKSSESSALELFQNKYLSLQLKTIKPQWHAPWKLMRVISGHQGWVRCLSVDPTNNWFASGSNDRMIKIWDLATGQLRLSLVGHINAVRSVLVSDRHPYLFSCGEDKRIHCWDLEHNKIVRHYNGHLSGIFCLALHPTLDILISGSRDTVCRIWDIRMKTQVRVLEGHTGTVFSVAAQGNEPQVVSGASDCTVKLWDIVSGKPIKTLTKHKKSIRAVKFHSEEYTFLSAAADNLKLWRCPDGEFLRHFEGHEAIINDFAINQDNVMVTGADNGSLGLWDYTSGFKYQEIMSKEQPGSLSSEAGIFATCFDKSGIRLITGECDKTIKVWKQDEEATPETHPLPKEARVFRRTRY</sequence>
<reference evidence="6 7" key="1">
    <citation type="submission" date="2016-11" db="EMBL/GenBank/DDBJ databases">
        <title>The macronuclear genome of Stentor coeruleus: a giant cell with tiny introns.</title>
        <authorList>
            <person name="Slabodnick M."/>
            <person name="Ruby J.G."/>
            <person name="Reiff S.B."/>
            <person name="Swart E.C."/>
            <person name="Gosai S."/>
            <person name="Prabakaran S."/>
            <person name="Witkowska E."/>
            <person name="Larue G.E."/>
            <person name="Fisher S."/>
            <person name="Freeman R.M."/>
            <person name="Gunawardena J."/>
            <person name="Chu W."/>
            <person name="Stover N.A."/>
            <person name="Gregory B.D."/>
            <person name="Nowacki M."/>
            <person name="Derisi J."/>
            <person name="Roy S.W."/>
            <person name="Marshall W.F."/>
            <person name="Sood P."/>
        </authorList>
    </citation>
    <scope>NUCLEOTIDE SEQUENCE [LARGE SCALE GENOMIC DNA]</scope>
    <source>
        <strain evidence="6">WM001</strain>
    </source>
</reference>
<evidence type="ECO:0000256" key="5">
    <source>
        <dbReference type="SAM" id="MobiDB-lite"/>
    </source>
</evidence>
<accession>A0A1R2B246</accession>
<evidence type="ECO:0000256" key="3">
    <source>
        <dbReference type="ARBA" id="ARBA00025726"/>
    </source>
</evidence>
<dbReference type="PANTHER" id="PTHR19923:SF0">
    <property type="entry name" value="PLEIOTROPIC REGULATOR 1"/>
    <property type="match status" value="1"/>
</dbReference>
<feature type="repeat" description="WD" evidence="4">
    <location>
        <begin position="203"/>
        <end position="244"/>
    </location>
</feature>
<dbReference type="PRINTS" id="PR00320">
    <property type="entry name" value="GPROTEINBRPT"/>
</dbReference>
<feature type="region of interest" description="Disordered" evidence="5">
    <location>
        <begin position="51"/>
        <end position="78"/>
    </location>
</feature>
<evidence type="ECO:0000313" key="6">
    <source>
        <dbReference type="EMBL" id="OMJ70863.1"/>
    </source>
</evidence>
<keyword evidence="2" id="KW-0677">Repeat</keyword>
<dbReference type="GO" id="GO:0071011">
    <property type="term" value="C:precatalytic spliceosome"/>
    <property type="evidence" value="ECO:0007669"/>
    <property type="project" value="TreeGrafter"/>
</dbReference>
<dbReference type="EMBL" id="MPUH01001047">
    <property type="protein sequence ID" value="OMJ70863.1"/>
    <property type="molecule type" value="Genomic_DNA"/>
</dbReference>
<feature type="repeat" description="WD" evidence="4">
    <location>
        <begin position="119"/>
        <end position="160"/>
    </location>
</feature>
<evidence type="ECO:0000256" key="4">
    <source>
        <dbReference type="PROSITE-ProRule" id="PRU00221"/>
    </source>
</evidence>
<dbReference type="PROSITE" id="PS50294">
    <property type="entry name" value="WD_REPEATS_REGION"/>
    <property type="match status" value="5"/>
</dbReference>
<feature type="region of interest" description="Disordered" evidence="5">
    <location>
        <begin position="413"/>
        <end position="433"/>
    </location>
</feature>
<dbReference type="InterPro" id="IPR001680">
    <property type="entry name" value="WD40_rpt"/>
</dbReference>
<dbReference type="FunFam" id="2.130.10.10:FF:000012">
    <property type="entry name" value="Putative pleiotropic regulator 1"/>
    <property type="match status" value="1"/>
</dbReference>
<dbReference type="Proteomes" id="UP000187209">
    <property type="component" value="Unassembled WGS sequence"/>
</dbReference>
<dbReference type="OrthoDB" id="10256122at2759"/>
<gene>
    <name evidence="6" type="ORF">SteCoe_31078</name>
</gene>
<dbReference type="PROSITE" id="PS00678">
    <property type="entry name" value="WD_REPEATS_1"/>
    <property type="match status" value="2"/>
</dbReference>
<protein>
    <submittedName>
        <fullName evidence="6">Uncharacterized protein</fullName>
    </submittedName>
</protein>
<dbReference type="PANTHER" id="PTHR19923">
    <property type="entry name" value="WD40 REPEAT PROTEINPRL1/PRL2-RELATED"/>
    <property type="match status" value="1"/>
</dbReference>
<comment type="caution">
    <text evidence="6">The sequence shown here is derived from an EMBL/GenBank/DDBJ whole genome shotgun (WGS) entry which is preliminary data.</text>
</comment>
<evidence type="ECO:0000256" key="2">
    <source>
        <dbReference type="ARBA" id="ARBA00022737"/>
    </source>
</evidence>
<keyword evidence="1 4" id="KW-0853">WD repeat</keyword>
<dbReference type="SMART" id="SM00320">
    <property type="entry name" value="WD40"/>
    <property type="match status" value="7"/>
</dbReference>
<dbReference type="InterPro" id="IPR015943">
    <property type="entry name" value="WD40/YVTN_repeat-like_dom_sf"/>
</dbReference>
<feature type="repeat" description="WD" evidence="4">
    <location>
        <begin position="161"/>
        <end position="202"/>
    </location>
</feature>
<keyword evidence="7" id="KW-1185">Reference proteome</keyword>
<dbReference type="SUPFAM" id="SSF50978">
    <property type="entry name" value="WD40 repeat-like"/>
    <property type="match status" value="1"/>
</dbReference>
<proteinExistence type="inferred from homology"/>
<feature type="repeat" description="WD" evidence="4">
    <location>
        <begin position="328"/>
        <end position="368"/>
    </location>
</feature>
<dbReference type="AlphaFoldDB" id="A0A1R2B246"/>
<evidence type="ECO:0000256" key="1">
    <source>
        <dbReference type="ARBA" id="ARBA00022574"/>
    </source>
</evidence>
<feature type="compositionally biased region" description="Polar residues" evidence="5">
    <location>
        <begin position="63"/>
        <end position="73"/>
    </location>
</feature>
<dbReference type="InterPro" id="IPR036322">
    <property type="entry name" value="WD40_repeat_dom_sf"/>
</dbReference>
<dbReference type="GO" id="GO:0000974">
    <property type="term" value="C:Prp19 complex"/>
    <property type="evidence" value="ECO:0007669"/>
    <property type="project" value="TreeGrafter"/>
</dbReference>
<comment type="similarity">
    <text evidence="3">Belongs to the WD repeat PRL1/PRL2 family.</text>
</comment>
<dbReference type="GO" id="GO:0000398">
    <property type="term" value="P:mRNA splicing, via spliceosome"/>
    <property type="evidence" value="ECO:0007669"/>
    <property type="project" value="InterPro"/>
</dbReference>
<dbReference type="PROSITE" id="PS50082">
    <property type="entry name" value="WD_REPEATS_2"/>
    <property type="match status" value="5"/>
</dbReference>
<dbReference type="InterPro" id="IPR045241">
    <property type="entry name" value="Prp46/PLRG1-like"/>
</dbReference>
<organism evidence="6 7">
    <name type="scientific">Stentor coeruleus</name>
    <dbReference type="NCBI Taxonomy" id="5963"/>
    <lineage>
        <taxon>Eukaryota</taxon>
        <taxon>Sar</taxon>
        <taxon>Alveolata</taxon>
        <taxon>Ciliophora</taxon>
        <taxon>Postciliodesmatophora</taxon>
        <taxon>Heterotrichea</taxon>
        <taxon>Heterotrichida</taxon>
        <taxon>Stentoridae</taxon>
        <taxon>Stentor</taxon>
    </lineage>
</organism>
<dbReference type="Pfam" id="PF00400">
    <property type="entry name" value="WD40"/>
    <property type="match status" value="7"/>
</dbReference>
<dbReference type="GO" id="GO:0071013">
    <property type="term" value="C:catalytic step 2 spliceosome"/>
    <property type="evidence" value="ECO:0007669"/>
    <property type="project" value="TreeGrafter"/>
</dbReference>
<dbReference type="InterPro" id="IPR019775">
    <property type="entry name" value="WD40_repeat_CS"/>
</dbReference>
<name>A0A1R2B246_9CILI</name>
<dbReference type="Gene3D" id="2.130.10.10">
    <property type="entry name" value="YVTN repeat-like/Quinoprotein amine dehydrogenase"/>
    <property type="match status" value="1"/>
</dbReference>